<dbReference type="OrthoDB" id="4750498at2759"/>
<evidence type="ECO:0000313" key="4">
    <source>
        <dbReference type="Proteomes" id="UP000076842"/>
    </source>
</evidence>
<dbReference type="STRING" id="1353952.A0A165CUW2"/>
<dbReference type="GO" id="GO:0008270">
    <property type="term" value="F:zinc ion binding"/>
    <property type="evidence" value="ECO:0007669"/>
    <property type="project" value="UniProtKB-KW"/>
</dbReference>
<organism evidence="3 4">
    <name type="scientific">Calocera cornea HHB12733</name>
    <dbReference type="NCBI Taxonomy" id="1353952"/>
    <lineage>
        <taxon>Eukaryota</taxon>
        <taxon>Fungi</taxon>
        <taxon>Dikarya</taxon>
        <taxon>Basidiomycota</taxon>
        <taxon>Agaricomycotina</taxon>
        <taxon>Dacrymycetes</taxon>
        <taxon>Dacrymycetales</taxon>
        <taxon>Dacrymycetaceae</taxon>
        <taxon>Calocera</taxon>
    </lineage>
</organism>
<gene>
    <name evidence="3" type="ORF">CALCODRAFT_503500</name>
</gene>
<reference evidence="3 4" key="1">
    <citation type="journal article" date="2016" name="Mol. Biol. Evol.">
        <title>Comparative Genomics of Early-Diverging Mushroom-Forming Fungi Provides Insights into the Origins of Lignocellulose Decay Capabilities.</title>
        <authorList>
            <person name="Nagy L.G."/>
            <person name="Riley R."/>
            <person name="Tritt A."/>
            <person name="Adam C."/>
            <person name="Daum C."/>
            <person name="Floudas D."/>
            <person name="Sun H."/>
            <person name="Yadav J.S."/>
            <person name="Pangilinan J."/>
            <person name="Larsson K.H."/>
            <person name="Matsuura K."/>
            <person name="Barry K."/>
            <person name="Labutti K."/>
            <person name="Kuo R."/>
            <person name="Ohm R.A."/>
            <person name="Bhattacharya S.S."/>
            <person name="Shirouzu T."/>
            <person name="Yoshinaga Y."/>
            <person name="Martin F.M."/>
            <person name="Grigoriev I.V."/>
            <person name="Hibbett D.S."/>
        </authorList>
    </citation>
    <scope>NUCLEOTIDE SEQUENCE [LARGE SCALE GENOMIC DNA]</scope>
    <source>
        <strain evidence="3 4">HHB12733</strain>
    </source>
</reference>
<keyword evidence="1" id="KW-0863">Zinc-finger</keyword>
<dbReference type="InParanoid" id="A0A165CUW2"/>
<dbReference type="PROSITE" id="PS50089">
    <property type="entry name" value="ZF_RING_2"/>
    <property type="match status" value="1"/>
</dbReference>
<protein>
    <recommendedName>
        <fullName evidence="2">RING-type domain-containing protein</fullName>
    </recommendedName>
</protein>
<dbReference type="AlphaFoldDB" id="A0A165CUW2"/>
<evidence type="ECO:0000313" key="3">
    <source>
        <dbReference type="EMBL" id="KZT51437.1"/>
    </source>
</evidence>
<keyword evidence="1" id="KW-0862">Zinc</keyword>
<feature type="domain" description="RING-type" evidence="2">
    <location>
        <begin position="611"/>
        <end position="663"/>
    </location>
</feature>
<dbReference type="Proteomes" id="UP000076842">
    <property type="component" value="Unassembled WGS sequence"/>
</dbReference>
<dbReference type="Pfam" id="PF13920">
    <property type="entry name" value="zf-C3HC4_3"/>
    <property type="match status" value="1"/>
</dbReference>
<evidence type="ECO:0000256" key="1">
    <source>
        <dbReference type="PROSITE-ProRule" id="PRU00175"/>
    </source>
</evidence>
<dbReference type="InterPro" id="IPR013083">
    <property type="entry name" value="Znf_RING/FYVE/PHD"/>
</dbReference>
<dbReference type="Gene3D" id="3.30.40.10">
    <property type="entry name" value="Zinc/RING finger domain, C3HC4 (zinc finger)"/>
    <property type="match status" value="1"/>
</dbReference>
<dbReference type="InterPro" id="IPR001841">
    <property type="entry name" value="Znf_RING"/>
</dbReference>
<dbReference type="InterPro" id="IPR051728">
    <property type="entry name" value="RING-FYVE_E3_ubiquitin-ligase"/>
</dbReference>
<sequence length="675" mass="74362">MSDPAEITDISTRRYHNCPVCRDLCCGSEPANLCCLCYRVRRRPNGPLRSCRFCRDKVTRSISSPTSEGASQAQQPVHISMPQANAAEAMQVLEDFLEENRVRATRVKGIVEGVAELLGDLGRESDPGVVNRLNDRAQSLSDSVEALSSSFTSLVHDYLRINDSNASRFIWNLRRRVAMSRVPSFDETPAEPMTAGDPMSVFREVCRQIGRARREVDSLDARLNALMGTVNYILGPSPSSASAPVPAPLIFQDSTLPTPSAPPVPSILPTHIPSAPAASPNSPVPSMQINVQHISNRPPKECGHNYCQLSMPRCCSCSDSRPMADRYHVYIDGTGWVEQGRRDAHYCSGCTPPVPQPAEVPEGGVLIVDDYGTDVGEYSDSDEGEEVDIGFNDGDSGPPITNDNPHAVIMITGDGHVLASAEENEENAAGQLLRIRMINRQSPANNPTPKECGHDYCQLSIPFCCVCTDTRPEARVYHTYIDGRGWRPDGFRSAGYCSGCRDRSRNETSTTAVTFHASEAVETPSPPSLGTALTERQRQRREFLRNRLARAFGTLQEIRDNPSYISPIEAMFRGEEEEVADPMDDNEVTFQQLANDPVDTPASVFAIDNSCRLCFAAHIDSLFLPCAHMVCCRRCAMRLTHTLWDDAPVMIQAIHVTPCPICRTQIEGIMKVYRA</sequence>
<keyword evidence="4" id="KW-1185">Reference proteome</keyword>
<keyword evidence="1" id="KW-0479">Metal-binding</keyword>
<accession>A0A165CUW2</accession>
<proteinExistence type="predicted"/>
<dbReference type="PANTHER" id="PTHR14879">
    <property type="entry name" value="CASPASE REGULATOR, RING FINGER DOMAIN-CONTAINING"/>
    <property type="match status" value="1"/>
</dbReference>
<evidence type="ECO:0000259" key="2">
    <source>
        <dbReference type="PROSITE" id="PS50089"/>
    </source>
</evidence>
<name>A0A165CUW2_9BASI</name>
<dbReference type="EMBL" id="KV424107">
    <property type="protein sequence ID" value="KZT51437.1"/>
    <property type="molecule type" value="Genomic_DNA"/>
</dbReference>
<dbReference type="PANTHER" id="PTHR14879:SF5">
    <property type="entry name" value="RING-TYPE DOMAIN-CONTAINING PROTEIN"/>
    <property type="match status" value="1"/>
</dbReference>